<proteinExistence type="predicted"/>
<dbReference type="InterPro" id="IPR011009">
    <property type="entry name" value="Kinase-like_dom_sf"/>
</dbReference>
<sequence>MTPPATDVPHLLARLGHPGAERLAGGMEGEVWRLTDDLVAKVWRARTPEQLSPLVAFSRELADQGLPFATPYVEEVREVDGVVLSLERHLPGTSLADIVTRGEVTGERAVEITVEVVSALASTVAGPASRALPVFGEPRPLWAGHRSWGEALAALVRRRAPAGPAGGPLGSTVDELDRKIDGLLVLLDRVRVARPAVVHGDICPENILVDQAGAVTALLDWGFVSTAGDNAFDAATAAGFHDMYGPDAGVKRERLVDAVHAELGYPVELLLTYLAAYAVTGATAYSSSGADGHFAWCAHILNQASVTDLLVANAPR</sequence>
<reference evidence="2 3" key="1">
    <citation type="submission" date="2013-07" db="EMBL/GenBank/DDBJ databases">
        <authorList>
            <consortium name="DOE Joint Genome Institute"/>
            <person name="Reeve W."/>
            <person name="Huntemann M."/>
            <person name="Han J."/>
            <person name="Chen A."/>
            <person name="Kyrpides N."/>
            <person name="Mavromatis K."/>
            <person name="Markowitz V."/>
            <person name="Palaniappan K."/>
            <person name="Ivanova N."/>
            <person name="Schaumberg A."/>
            <person name="Pati A."/>
            <person name="Liolios K."/>
            <person name="Nordberg H.P."/>
            <person name="Cantor M.N."/>
            <person name="Hua S.X."/>
            <person name="Woyke T."/>
        </authorList>
    </citation>
    <scope>NUCLEOTIDE SEQUENCE [LARGE SCALE GENOMIC DNA]</scope>
    <source>
        <strain evidence="2 3">DSM 43889</strain>
    </source>
</reference>
<reference evidence="2 3" key="2">
    <citation type="submission" date="2022-06" db="EMBL/GenBank/DDBJ databases">
        <title>Genomic Encyclopedia of Type Strains, Phase I: the one thousand microbial genomes (KMG-I) project.</title>
        <authorList>
            <person name="Kyrpides N."/>
        </authorList>
    </citation>
    <scope>NUCLEOTIDE SEQUENCE [LARGE SCALE GENOMIC DNA]</scope>
    <source>
        <strain evidence="2 3">DSM 43889</strain>
    </source>
</reference>
<organism evidence="2 3">
    <name type="scientific">Actinoalloteichus caeruleus DSM 43889</name>
    <dbReference type="NCBI Taxonomy" id="1120930"/>
    <lineage>
        <taxon>Bacteria</taxon>
        <taxon>Bacillati</taxon>
        <taxon>Actinomycetota</taxon>
        <taxon>Actinomycetes</taxon>
        <taxon>Pseudonocardiales</taxon>
        <taxon>Pseudonocardiaceae</taxon>
        <taxon>Actinoalloteichus</taxon>
        <taxon>Actinoalloteichus cyanogriseus</taxon>
    </lineage>
</organism>
<accession>A0ABT1JQK0</accession>
<keyword evidence="3" id="KW-1185">Reference proteome</keyword>
<feature type="domain" description="Aminoglycoside phosphotransferase" evidence="1">
    <location>
        <begin position="21"/>
        <end position="242"/>
    </location>
</feature>
<dbReference type="Pfam" id="PF01636">
    <property type="entry name" value="APH"/>
    <property type="match status" value="1"/>
</dbReference>
<dbReference type="Gene3D" id="3.90.1200.10">
    <property type="match status" value="1"/>
</dbReference>
<evidence type="ECO:0000259" key="1">
    <source>
        <dbReference type="Pfam" id="PF01636"/>
    </source>
</evidence>
<dbReference type="InterPro" id="IPR002575">
    <property type="entry name" value="Aminoglycoside_PTrfase"/>
</dbReference>
<dbReference type="Proteomes" id="UP000791080">
    <property type="component" value="Unassembled WGS sequence"/>
</dbReference>
<evidence type="ECO:0000313" key="3">
    <source>
        <dbReference type="Proteomes" id="UP000791080"/>
    </source>
</evidence>
<evidence type="ECO:0000313" key="2">
    <source>
        <dbReference type="EMBL" id="MCP2334652.1"/>
    </source>
</evidence>
<protein>
    <submittedName>
        <fullName evidence="2">Phosphotransferase enzyme family protein</fullName>
    </submittedName>
</protein>
<name>A0ABT1JQK0_ACTCY</name>
<comment type="caution">
    <text evidence="2">The sequence shown here is derived from an EMBL/GenBank/DDBJ whole genome shotgun (WGS) entry which is preliminary data.</text>
</comment>
<gene>
    <name evidence="2" type="ORF">G443_004922</name>
</gene>
<dbReference type="SUPFAM" id="SSF56112">
    <property type="entry name" value="Protein kinase-like (PK-like)"/>
    <property type="match status" value="1"/>
</dbReference>
<dbReference type="EMBL" id="AUBJ02000001">
    <property type="protein sequence ID" value="MCP2334652.1"/>
    <property type="molecule type" value="Genomic_DNA"/>
</dbReference>
<dbReference type="RefSeq" id="WP_035292770.1">
    <property type="nucleotide sequence ID" value="NZ_AUBJ02000001.1"/>
</dbReference>